<sequence length="86" mass="9581">IRSKRLSHPPKSLSEELQDVPETEIETLIIWTSNLSSSEVSTHMGKLVFSSIRPRSADGVFSFERPSAIQQRAIIPVLKGHDVIAQ</sequence>
<keyword evidence="2" id="KW-1185">Reference proteome</keyword>
<feature type="non-terminal residue" evidence="1">
    <location>
        <position position="1"/>
    </location>
</feature>
<proteinExistence type="predicted"/>
<comment type="caution">
    <text evidence="1">The sequence shown here is derived from an EMBL/GenBank/DDBJ whole genome shotgun (WGS) entry which is preliminary data.</text>
</comment>
<reference evidence="1" key="1">
    <citation type="submission" date="2021-06" db="EMBL/GenBank/DDBJ databases">
        <authorList>
            <person name="Kallberg Y."/>
            <person name="Tangrot J."/>
            <person name="Rosling A."/>
        </authorList>
    </citation>
    <scope>NUCLEOTIDE SEQUENCE</scope>
    <source>
        <strain evidence="1">CL356</strain>
    </source>
</reference>
<gene>
    <name evidence="1" type="ORF">ACOLOM_LOCUS14248</name>
</gene>
<name>A0ACA9R6Y7_9GLOM</name>
<dbReference type="Proteomes" id="UP000789525">
    <property type="component" value="Unassembled WGS sequence"/>
</dbReference>
<accession>A0ACA9R6Y7</accession>
<evidence type="ECO:0000313" key="1">
    <source>
        <dbReference type="EMBL" id="CAG8779310.1"/>
    </source>
</evidence>
<organism evidence="1 2">
    <name type="scientific">Acaulospora colombiana</name>
    <dbReference type="NCBI Taxonomy" id="27376"/>
    <lineage>
        <taxon>Eukaryota</taxon>
        <taxon>Fungi</taxon>
        <taxon>Fungi incertae sedis</taxon>
        <taxon>Mucoromycota</taxon>
        <taxon>Glomeromycotina</taxon>
        <taxon>Glomeromycetes</taxon>
        <taxon>Diversisporales</taxon>
        <taxon>Acaulosporaceae</taxon>
        <taxon>Acaulospora</taxon>
    </lineage>
</organism>
<feature type="non-terminal residue" evidence="1">
    <location>
        <position position="86"/>
    </location>
</feature>
<dbReference type="EMBL" id="CAJVPT010070405">
    <property type="protein sequence ID" value="CAG8779310.1"/>
    <property type="molecule type" value="Genomic_DNA"/>
</dbReference>
<protein>
    <submittedName>
        <fullName evidence="1">11763_t:CDS:1</fullName>
    </submittedName>
</protein>
<evidence type="ECO:0000313" key="2">
    <source>
        <dbReference type="Proteomes" id="UP000789525"/>
    </source>
</evidence>